<evidence type="ECO:0000256" key="8">
    <source>
        <dbReference type="SAM" id="Phobius"/>
    </source>
</evidence>
<dbReference type="PRINTS" id="PR00420">
    <property type="entry name" value="RNGMNOXGNASE"/>
</dbReference>
<dbReference type="AlphaFoldDB" id="A0A1N6VWJ9"/>
<sequence length="416" mass="45284">MQGYDLVIIGGGMVGASLAAALLPLAESLQLRMALIEAQPLPDDGQSEPRFVPSYDARSTALAQGVRTLYKRMGIWSALSEHLTPIDTIHVSERGRFGTTRLRAEEESVPALGYVVENHWLGQVLISHLQQHRSEYLDLISPAEVTGLSPIEGGQQVELQVNGETRTLQAQLVVMADGGRSALRERIGIHYSEKAYGQHALVANVSLDRSHDNIAYERFTEGGPIALLPGEALNGRPRCGLVWTLSDEALDEVLALDDAAFLQRLQQTFGFRAGRFVAVGERFHYPLKLALAQEQVRSGLVVLGNAAHALHPIAGQGYNLALRGVVALADLIIERRRAGLALGDIEGLSRFVQERQQDQQRTIGFSDLTLRAFTSDNSLLRLGRGAGLQLLDVCPALKTVFARAAMGLDQPAARLR</sequence>
<keyword evidence="8" id="KW-1133">Transmembrane helix</keyword>
<dbReference type="GO" id="GO:0006744">
    <property type="term" value="P:ubiquinone biosynthetic process"/>
    <property type="evidence" value="ECO:0007669"/>
    <property type="project" value="UniProtKB-UniPathway"/>
</dbReference>
<keyword evidence="11" id="KW-1185">Reference proteome</keyword>
<evidence type="ECO:0000256" key="6">
    <source>
        <dbReference type="ARBA" id="ARBA00023002"/>
    </source>
</evidence>
<keyword evidence="8" id="KW-0472">Membrane</keyword>
<dbReference type="PANTHER" id="PTHR43876">
    <property type="entry name" value="UBIQUINONE BIOSYNTHESIS MONOOXYGENASE COQ6, MITOCHONDRIAL"/>
    <property type="match status" value="1"/>
</dbReference>
<evidence type="ECO:0000256" key="5">
    <source>
        <dbReference type="ARBA" id="ARBA00022827"/>
    </source>
</evidence>
<evidence type="ECO:0000313" key="10">
    <source>
        <dbReference type="EMBL" id="SIQ82253.1"/>
    </source>
</evidence>
<dbReference type="eggNOG" id="COG0654">
    <property type="taxonomic scope" value="Bacteria"/>
</dbReference>
<proteinExistence type="inferred from homology"/>
<evidence type="ECO:0000256" key="7">
    <source>
        <dbReference type="ARBA" id="ARBA00023033"/>
    </source>
</evidence>
<keyword evidence="4" id="KW-0285">Flavoprotein</keyword>
<evidence type="ECO:0000256" key="1">
    <source>
        <dbReference type="ARBA" id="ARBA00001974"/>
    </source>
</evidence>
<keyword evidence="6" id="KW-0560">Oxidoreductase</keyword>
<dbReference type="NCBIfam" id="TIGR01984">
    <property type="entry name" value="UbiH"/>
    <property type="match status" value="1"/>
</dbReference>
<dbReference type="InterPro" id="IPR002938">
    <property type="entry name" value="FAD-bd"/>
</dbReference>
<dbReference type="RefSeq" id="WP_076464971.1">
    <property type="nucleotide sequence ID" value="NZ_FTMN01000009.1"/>
</dbReference>
<comment type="similarity">
    <text evidence="3">Belongs to the UbiH/COQ6 family.</text>
</comment>
<evidence type="ECO:0000256" key="3">
    <source>
        <dbReference type="ARBA" id="ARBA00005349"/>
    </source>
</evidence>
<evidence type="ECO:0000256" key="4">
    <source>
        <dbReference type="ARBA" id="ARBA00022630"/>
    </source>
</evidence>
<organism evidence="10 11">
    <name type="scientific">Marinobacterium stanieri</name>
    <dbReference type="NCBI Taxonomy" id="49186"/>
    <lineage>
        <taxon>Bacteria</taxon>
        <taxon>Pseudomonadati</taxon>
        <taxon>Pseudomonadota</taxon>
        <taxon>Gammaproteobacteria</taxon>
        <taxon>Oceanospirillales</taxon>
        <taxon>Oceanospirillaceae</taxon>
        <taxon>Marinobacterium</taxon>
    </lineage>
</organism>
<dbReference type="InterPro" id="IPR036188">
    <property type="entry name" value="FAD/NAD-bd_sf"/>
</dbReference>
<dbReference type="SUPFAM" id="SSF51905">
    <property type="entry name" value="FAD/NAD(P)-binding domain"/>
    <property type="match status" value="1"/>
</dbReference>
<evidence type="ECO:0000259" key="9">
    <source>
        <dbReference type="Pfam" id="PF01494"/>
    </source>
</evidence>
<dbReference type="InterPro" id="IPR051205">
    <property type="entry name" value="UbiH/COQ6_monooxygenase"/>
</dbReference>
<dbReference type="NCBIfam" id="NF004356">
    <property type="entry name" value="PRK05732.1"/>
    <property type="match status" value="1"/>
</dbReference>
<dbReference type="EMBL" id="FTMN01000009">
    <property type="protein sequence ID" value="SIQ82253.1"/>
    <property type="molecule type" value="Genomic_DNA"/>
</dbReference>
<dbReference type="NCBIfam" id="TIGR01988">
    <property type="entry name" value="Ubi-OHases"/>
    <property type="match status" value="1"/>
</dbReference>
<dbReference type="GO" id="GO:0008681">
    <property type="term" value="F:2-octaprenyl-6-methoxyphenol hydroxylase activity"/>
    <property type="evidence" value="ECO:0007669"/>
    <property type="project" value="InterPro"/>
</dbReference>
<dbReference type="Pfam" id="PF01494">
    <property type="entry name" value="FAD_binding_3"/>
    <property type="match status" value="1"/>
</dbReference>
<comment type="pathway">
    <text evidence="2">Cofactor biosynthesis; ubiquinone biosynthesis.</text>
</comment>
<dbReference type="Gene3D" id="3.50.50.60">
    <property type="entry name" value="FAD/NAD(P)-binding domain"/>
    <property type="match status" value="2"/>
</dbReference>
<keyword evidence="8" id="KW-0812">Transmembrane</keyword>
<dbReference type="Proteomes" id="UP000186895">
    <property type="component" value="Unassembled WGS sequence"/>
</dbReference>
<evidence type="ECO:0000313" key="11">
    <source>
        <dbReference type="Proteomes" id="UP000186895"/>
    </source>
</evidence>
<dbReference type="GO" id="GO:0071949">
    <property type="term" value="F:FAD binding"/>
    <property type="evidence" value="ECO:0007669"/>
    <property type="project" value="InterPro"/>
</dbReference>
<gene>
    <name evidence="10" type="ORF">SAMN05421647_109169</name>
</gene>
<reference evidence="10 11" key="1">
    <citation type="submission" date="2017-01" db="EMBL/GenBank/DDBJ databases">
        <authorList>
            <person name="Mah S.A."/>
            <person name="Swanson W.J."/>
            <person name="Moy G.W."/>
            <person name="Vacquier V.D."/>
        </authorList>
    </citation>
    <scope>NUCLEOTIDE SEQUENCE [LARGE SCALE GENOMIC DNA]</scope>
    <source>
        <strain evidence="10 11">DSM 7027</strain>
    </source>
</reference>
<feature type="domain" description="FAD-binding" evidence="9">
    <location>
        <begin position="5"/>
        <end position="336"/>
    </location>
</feature>
<comment type="cofactor">
    <cofactor evidence="1">
        <name>FAD</name>
        <dbReference type="ChEBI" id="CHEBI:57692"/>
    </cofactor>
</comment>
<evidence type="ECO:0000256" key="2">
    <source>
        <dbReference type="ARBA" id="ARBA00004749"/>
    </source>
</evidence>
<dbReference type="UniPathway" id="UPA00232"/>
<keyword evidence="7" id="KW-0503">Monooxygenase</keyword>
<accession>A0A1N6VWJ9</accession>
<dbReference type="PANTHER" id="PTHR43876:SF8">
    <property type="entry name" value="2-OCTAPRENYL-6-METHOXYPHENOL HYDROXYLASE"/>
    <property type="match status" value="1"/>
</dbReference>
<feature type="transmembrane region" description="Helical" evidence="8">
    <location>
        <begin position="6"/>
        <end position="26"/>
    </location>
</feature>
<dbReference type="InterPro" id="IPR011295">
    <property type="entry name" value="UbiH"/>
</dbReference>
<dbReference type="InterPro" id="IPR010971">
    <property type="entry name" value="UbiH/COQ6"/>
</dbReference>
<protein>
    <submittedName>
        <fullName evidence="10">2-octaprenyl-6-methoxyphenol hydroxylase</fullName>
    </submittedName>
</protein>
<name>A0A1N6VWJ9_9GAMM</name>
<keyword evidence="5" id="KW-0274">FAD</keyword>
<dbReference type="STRING" id="49186.SAMN05421647_109169"/>